<keyword evidence="6 9" id="KW-0418">Kinase</keyword>
<evidence type="ECO:0000256" key="4">
    <source>
        <dbReference type="ARBA" id="ARBA00022679"/>
    </source>
</evidence>
<dbReference type="PANTHER" id="PTHR18964:SF149">
    <property type="entry name" value="BIFUNCTIONAL UDP-N-ACETYLGLUCOSAMINE 2-EPIMERASE_N-ACETYLMANNOSAMINE KINASE"/>
    <property type="match status" value="1"/>
</dbReference>
<evidence type="ECO:0000256" key="2">
    <source>
        <dbReference type="ARBA" id="ARBA00012323"/>
    </source>
</evidence>
<dbReference type="InterPro" id="IPR004654">
    <property type="entry name" value="ROK_glcA"/>
</dbReference>
<comment type="similarity">
    <text evidence="1">Belongs to the ROK (NagC/XylR) family.</text>
</comment>
<gene>
    <name evidence="9" type="ORF">SAMN05216192_11243</name>
</gene>
<dbReference type="GO" id="GO:0005737">
    <property type="term" value="C:cytoplasm"/>
    <property type="evidence" value="ECO:0007669"/>
    <property type="project" value="InterPro"/>
</dbReference>
<evidence type="ECO:0000256" key="7">
    <source>
        <dbReference type="ARBA" id="ARBA00022840"/>
    </source>
</evidence>
<dbReference type="GO" id="GO:0005524">
    <property type="term" value="F:ATP binding"/>
    <property type="evidence" value="ECO:0007669"/>
    <property type="project" value="UniProtKB-KW"/>
</dbReference>
<evidence type="ECO:0000256" key="8">
    <source>
        <dbReference type="ARBA" id="ARBA00032386"/>
    </source>
</evidence>
<dbReference type="Gene3D" id="3.30.420.40">
    <property type="match status" value="2"/>
</dbReference>
<keyword evidence="10" id="KW-1185">Reference proteome</keyword>
<dbReference type="Pfam" id="PF00480">
    <property type="entry name" value="ROK"/>
    <property type="match status" value="1"/>
</dbReference>
<keyword evidence="5" id="KW-0547">Nucleotide-binding</keyword>
<evidence type="ECO:0000256" key="6">
    <source>
        <dbReference type="ARBA" id="ARBA00022777"/>
    </source>
</evidence>
<sequence>MGKEKKLYIGIDLGGTSVKVGLCDEQGSLLAVYEGPTEAEKRAEGVMQNIELYVRELVTREGCAWEQIAGVGAGIPGFLDISAGLVKASPNLGWKDVPVKEILEARLGKEVRIDNDANAAALGEVWSGAAAGIANVVCYTLGTGVGGGIVVKNTLCQGFNGMGGEIGHLNVVPAAEAIICGCGQKGCLETVSSATGIIYMAKEAVIRGEQTSLAHIREISAKDVLDEAKAGDRVALRIVDRAADYLGKSMALLSVVVNPQRFVVGGGVAKAGSFLLERIEGYFREYSLENAKANVDIVPAILGNNAGVVGAAGLHIFG</sequence>
<dbReference type="GO" id="GO:0006096">
    <property type="term" value="P:glycolytic process"/>
    <property type="evidence" value="ECO:0007669"/>
    <property type="project" value="InterPro"/>
</dbReference>
<dbReference type="Proteomes" id="UP000199050">
    <property type="component" value="Unassembled WGS sequence"/>
</dbReference>
<dbReference type="PANTHER" id="PTHR18964">
    <property type="entry name" value="ROK (REPRESSOR, ORF, KINASE) FAMILY"/>
    <property type="match status" value="1"/>
</dbReference>
<accession>A0A1G8RAE6</accession>
<dbReference type="EMBL" id="FNDX01000012">
    <property type="protein sequence ID" value="SDJ13823.1"/>
    <property type="molecule type" value="Genomic_DNA"/>
</dbReference>
<dbReference type="SUPFAM" id="SSF53067">
    <property type="entry name" value="Actin-like ATPase domain"/>
    <property type="match status" value="1"/>
</dbReference>
<organism evidence="9 10">
    <name type="scientific">Paenibacillus typhae</name>
    <dbReference type="NCBI Taxonomy" id="1174501"/>
    <lineage>
        <taxon>Bacteria</taxon>
        <taxon>Bacillati</taxon>
        <taxon>Bacillota</taxon>
        <taxon>Bacilli</taxon>
        <taxon>Bacillales</taxon>
        <taxon>Paenibacillaceae</taxon>
        <taxon>Paenibacillus</taxon>
    </lineage>
</organism>
<dbReference type="EC" id="2.7.1.2" evidence="2"/>
<name>A0A1G8RAE6_9BACL</name>
<proteinExistence type="inferred from homology"/>
<evidence type="ECO:0000256" key="5">
    <source>
        <dbReference type="ARBA" id="ARBA00022741"/>
    </source>
</evidence>
<dbReference type="InterPro" id="IPR000600">
    <property type="entry name" value="ROK"/>
</dbReference>
<dbReference type="InterPro" id="IPR049874">
    <property type="entry name" value="ROK_cs"/>
</dbReference>
<dbReference type="GO" id="GO:0004340">
    <property type="term" value="F:glucokinase activity"/>
    <property type="evidence" value="ECO:0007669"/>
    <property type="project" value="UniProtKB-EC"/>
</dbReference>
<dbReference type="OrthoDB" id="9810372at2"/>
<keyword evidence="4" id="KW-0808">Transferase</keyword>
<evidence type="ECO:0000256" key="1">
    <source>
        <dbReference type="ARBA" id="ARBA00006479"/>
    </source>
</evidence>
<dbReference type="InterPro" id="IPR043129">
    <property type="entry name" value="ATPase_NBD"/>
</dbReference>
<protein>
    <recommendedName>
        <fullName evidence="3">Glucokinase</fullName>
        <ecNumber evidence="2">2.7.1.2</ecNumber>
    </recommendedName>
    <alternativeName>
        <fullName evidence="8">Glucose kinase</fullName>
    </alternativeName>
</protein>
<evidence type="ECO:0000313" key="9">
    <source>
        <dbReference type="EMBL" id="SDJ13823.1"/>
    </source>
</evidence>
<dbReference type="PROSITE" id="PS01125">
    <property type="entry name" value="ROK"/>
    <property type="match status" value="1"/>
</dbReference>
<keyword evidence="7" id="KW-0067">ATP-binding</keyword>
<evidence type="ECO:0000313" key="10">
    <source>
        <dbReference type="Proteomes" id="UP000199050"/>
    </source>
</evidence>
<evidence type="ECO:0000256" key="3">
    <source>
        <dbReference type="ARBA" id="ARBA00014701"/>
    </source>
</evidence>
<dbReference type="RefSeq" id="WP_090714671.1">
    <property type="nucleotide sequence ID" value="NZ_CBCSKY010000025.1"/>
</dbReference>
<dbReference type="STRING" id="1174501.SAMN05216192_11243"/>
<dbReference type="AlphaFoldDB" id="A0A1G8RAE6"/>
<dbReference type="NCBIfam" id="TIGR00744">
    <property type="entry name" value="ROK_glcA_fam"/>
    <property type="match status" value="1"/>
</dbReference>
<reference evidence="10" key="1">
    <citation type="submission" date="2016-10" db="EMBL/GenBank/DDBJ databases">
        <authorList>
            <person name="Varghese N."/>
            <person name="Submissions S."/>
        </authorList>
    </citation>
    <scope>NUCLEOTIDE SEQUENCE [LARGE SCALE GENOMIC DNA]</scope>
    <source>
        <strain evidence="10">CGMCC 1.11012</strain>
    </source>
</reference>